<sequence>MNFIYCITFLIILVLSTHSVLSQDCVFAGKICNSDASCCGGCCINNICIDTYRSCIIHQDPCLEHNCPPGQDCYIFQPNCIGCEAYAQCKESEGIISPQAIQV</sequence>
<feature type="signal peptide" evidence="1">
    <location>
        <begin position="1"/>
        <end position="22"/>
    </location>
</feature>
<evidence type="ECO:0000256" key="1">
    <source>
        <dbReference type="SAM" id="SignalP"/>
    </source>
</evidence>
<protein>
    <submittedName>
        <fullName evidence="2">Uncharacterized protein</fullName>
    </submittedName>
</protein>
<gene>
    <name evidence="2" type="ORF">PV327_002081</name>
</gene>
<reference evidence="2" key="1">
    <citation type="journal article" date="2023" name="bioRxiv">
        <title>Scaffold-level genome assemblies of two parasitoid biocontrol wasps reveal the parthenogenesis mechanism and an associated novel virus.</title>
        <authorList>
            <person name="Inwood S."/>
            <person name="Skelly J."/>
            <person name="Guhlin J."/>
            <person name="Harrop T."/>
            <person name="Goldson S."/>
            <person name="Dearden P."/>
        </authorList>
    </citation>
    <scope>NUCLEOTIDE SEQUENCE</scope>
    <source>
        <strain evidence="2">Lincoln</strain>
        <tissue evidence="2">Whole body</tissue>
    </source>
</reference>
<comment type="caution">
    <text evidence="2">The sequence shown here is derived from an EMBL/GenBank/DDBJ whole genome shotgun (WGS) entry which is preliminary data.</text>
</comment>
<name>A0AA39FET6_MICHY</name>
<dbReference type="AlphaFoldDB" id="A0AA39FET6"/>
<evidence type="ECO:0000313" key="3">
    <source>
        <dbReference type="Proteomes" id="UP001168972"/>
    </source>
</evidence>
<dbReference type="EMBL" id="JAQQBR010001831">
    <property type="protein sequence ID" value="KAK0168257.1"/>
    <property type="molecule type" value="Genomic_DNA"/>
</dbReference>
<organism evidence="2 3">
    <name type="scientific">Microctonus hyperodae</name>
    <name type="common">Parasitoid wasp</name>
    <dbReference type="NCBI Taxonomy" id="165561"/>
    <lineage>
        <taxon>Eukaryota</taxon>
        <taxon>Metazoa</taxon>
        <taxon>Ecdysozoa</taxon>
        <taxon>Arthropoda</taxon>
        <taxon>Hexapoda</taxon>
        <taxon>Insecta</taxon>
        <taxon>Pterygota</taxon>
        <taxon>Neoptera</taxon>
        <taxon>Endopterygota</taxon>
        <taxon>Hymenoptera</taxon>
        <taxon>Apocrita</taxon>
        <taxon>Ichneumonoidea</taxon>
        <taxon>Braconidae</taxon>
        <taxon>Euphorinae</taxon>
        <taxon>Microctonus</taxon>
    </lineage>
</organism>
<keyword evidence="3" id="KW-1185">Reference proteome</keyword>
<accession>A0AA39FET6</accession>
<dbReference type="InterPro" id="IPR013141">
    <property type="entry name" value="Conotoxin-I_CS"/>
</dbReference>
<dbReference type="Proteomes" id="UP001168972">
    <property type="component" value="Unassembled WGS sequence"/>
</dbReference>
<keyword evidence="1" id="KW-0732">Signal</keyword>
<reference evidence="2" key="2">
    <citation type="submission" date="2023-03" db="EMBL/GenBank/DDBJ databases">
        <authorList>
            <person name="Inwood S.N."/>
            <person name="Skelly J.G."/>
            <person name="Guhlin J."/>
            <person name="Harrop T.W.R."/>
            <person name="Goldson S.G."/>
            <person name="Dearden P.K."/>
        </authorList>
    </citation>
    <scope>NUCLEOTIDE SEQUENCE</scope>
    <source>
        <strain evidence="2">Lincoln</strain>
        <tissue evidence="2">Whole body</tissue>
    </source>
</reference>
<feature type="chain" id="PRO_5041464528" evidence="1">
    <location>
        <begin position="23"/>
        <end position="103"/>
    </location>
</feature>
<evidence type="ECO:0000313" key="2">
    <source>
        <dbReference type="EMBL" id="KAK0168257.1"/>
    </source>
</evidence>
<dbReference type="PROSITE" id="PS60019">
    <property type="entry name" value="I_CONOTOXIN"/>
    <property type="match status" value="1"/>
</dbReference>
<proteinExistence type="predicted"/>